<evidence type="ECO:0000256" key="5">
    <source>
        <dbReference type="ARBA" id="ARBA00023043"/>
    </source>
</evidence>
<dbReference type="SUPFAM" id="SSF48403">
    <property type="entry name" value="Ankyrin repeat"/>
    <property type="match status" value="1"/>
</dbReference>
<dbReference type="GO" id="GO:0042981">
    <property type="term" value="P:regulation of apoptotic process"/>
    <property type="evidence" value="ECO:0007669"/>
    <property type="project" value="InterPro"/>
</dbReference>
<dbReference type="InterPro" id="IPR036770">
    <property type="entry name" value="Ankyrin_rpt-contain_sf"/>
</dbReference>
<evidence type="ECO:0000256" key="7">
    <source>
        <dbReference type="PROSITE-ProRule" id="PRU00023"/>
    </source>
</evidence>
<dbReference type="EMBL" id="CAJNOL010000030">
    <property type="protein sequence ID" value="CAF0766210.1"/>
    <property type="molecule type" value="Genomic_DNA"/>
</dbReference>
<keyword evidence="6" id="KW-0539">Nucleus</keyword>
<dbReference type="InterPro" id="IPR036028">
    <property type="entry name" value="SH3-like_dom_sf"/>
</dbReference>
<dbReference type="SUPFAM" id="SSF50044">
    <property type="entry name" value="SH3-domain"/>
    <property type="match status" value="1"/>
</dbReference>
<dbReference type="SMART" id="SM00326">
    <property type="entry name" value="SH3"/>
    <property type="match status" value="1"/>
</dbReference>
<dbReference type="PROSITE" id="PS50088">
    <property type="entry name" value="ANK_REPEAT"/>
    <property type="match status" value="2"/>
</dbReference>
<reference evidence="12" key="1">
    <citation type="submission" date="2021-02" db="EMBL/GenBank/DDBJ databases">
        <authorList>
            <person name="Nowell W R."/>
        </authorList>
    </citation>
    <scope>NUCLEOTIDE SEQUENCE</scope>
</reference>
<name>A0A813QF79_9BILA</name>
<feature type="domain" description="SH3" evidence="11">
    <location>
        <begin position="743"/>
        <end position="809"/>
    </location>
</feature>
<evidence type="ECO:0000256" key="4">
    <source>
        <dbReference type="ARBA" id="ARBA00022737"/>
    </source>
</evidence>
<keyword evidence="9" id="KW-0175">Coiled coil</keyword>
<dbReference type="InterPro" id="IPR047163">
    <property type="entry name" value="ASPP1/2"/>
</dbReference>
<dbReference type="GO" id="GO:0005634">
    <property type="term" value="C:nucleus"/>
    <property type="evidence" value="ECO:0007669"/>
    <property type="project" value="UniProtKB-SubCell"/>
</dbReference>
<evidence type="ECO:0000256" key="8">
    <source>
        <dbReference type="PROSITE-ProRule" id="PRU00192"/>
    </source>
</evidence>
<keyword evidence="2 8" id="KW-0728">SH3 domain</keyword>
<gene>
    <name evidence="12" type="ORF">JXQ802_LOCUS2470</name>
</gene>
<evidence type="ECO:0000313" key="13">
    <source>
        <dbReference type="Proteomes" id="UP000663870"/>
    </source>
</evidence>
<feature type="region of interest" description="Disordered" evidence="10">
    <location>
        <begin position="382"/>
        <end position="404"/>
    </location>
</feature>
<proteinExistence type="predicted"/>
<dbReference type="Pfam" id="PF12796">
    <property type="entry name" value="Ank_2"/>
    <property type="match status" value="1"/>
</dbReference>
<dbReference type="Proteomes" id="UP000663870">
    <property type="component" value="Unassembled WGS sequence"/>
</dbReference>
<dbReference type="PANTHER" id="PTHR24131">
    <property type="entry name" value="APOPTOSIS-STIMULATING OF P53 PROTEIN"/>
    <property type="match status" value="1"/>
</dbReference>
<dbReference type="InterPro" id="IPR001452">
    <property type="entry name" value="SH3_domain"/>
</dbReference>
<comment type="subcellular location">
    <subcellularLocation>
        <location evidence="1">Nucleus</location>
    </subcellularLocation>
</comment>
<sequence>MSNNDQFQFYLYHPQLNQPHRYTRQIIYINEKTTCEEILGRYVSDSNTARLIETCFEFEREIPLDDCLFNVITRNRSIEEFKIIVRHIHDNHHSQYHQRRRITMRSPLVNNNHQSSHEFISNQYQTNINQSNVNNQLVNYSLSELQEITVHQQEQIEQNKQLLLAREQHLQYLKQQQTIQQNLRFKHHIEQQEIKHLRLKTLQNQINQQKNSNSTIEDELEVLKQIFLNKEQELTIILNKVDELTKQLDQLRKLKTTTNQEQSQNKNELDKLQQELMIRNKLNEQQNRKITYQREIITLKQAELNQLDRRIEELQKRLKMKTTSHPTKSTFVDTFTSSNGFKTVLDTVQNTLNNINIAEIEKRMVQLANSFNLINTNGSSFASQNDQINNSNSPKKTNDGSSSIPPAKIAFASKSEIAAAYMAGSLTTSTSSPLQSTNLPILLNKSTIDMIDSLPSKTEEQLLPPNLRLNDDILSIHFNNITSNIKKRHSLSDASDSLIKYLSSNLEQQPIHVRDDSLINSSLSDTQSTIVAYENLFDLQTNINNDDSDLEQQQTIIESVSSDTQSEGSLSDDIESTISFSTNITTSIINLKSLLKTSTTPKNTTRRVIFDPLALLLDAAIIGELELLIKSAKEVKNPSQPNDEGLTALHNAVCASNFECVKFLVEFGCDINYADNDGWTPLHCAASCNNTLIVAFLIEHGACIYATTIRDNETAAEKCEEEEENYTSCSQYLLNVQNDLGVINNGLIYALYDYEPNSSIDNELEFKDGDSLTVLRRGDENEKEWWWAKHENTGKEGYIPRNYLGLYPRVRPGTMASTNY</sequence>
<dbReference type="FunFam" id="1.25.40.20:FF:000008">
    <property type="entry name" value="Apoptosis-stimulating of p53 protein 2 isoform 1"/>
    <property type="match status" value="1"/>
</dbReference>
<dbReference type="InterPro" id="IPR002110">
    <property type="entry name" value="Ankyrin_rpt"/>
</dbReference>
<dbReference type="AlphaFoldDB" id="A0A813QF79"/>
<keyword evidence="4" id="KW-0677">Repeat</keyword>
<dbReference type="GO" id="GO:0002039">
    <property type="term" value="F:p53 binding"/>
    <property type="evidence" value="ECO:0007669"/>
    <property type="project" value="InterPro"/>
</dbReference>
<dbReference type="SMART" id="SM00248">
    <property type="entry name" value="ANK"/>
    <property type="match status" value="2"/>
</dbReference>
<dbReference type="PRINTS" id="PR00452">
    <property type="entry name" value="SH3DOMAIN"/>
</dbReference>
<organism evidence="12 13">
    <name type="scientific">Rotaria sordida</name>
    <dbReference type="NCBI Taxonomy" id="392033"/>
    <lineage>
        <taxon>Eukaryota</taxon>
        <taxon>Metazoa</taxon>
        <taxon>Spiralia</taxon>
        <taxon>Gnathifera</taxon>
        <taxon>Rotifera</taxon>
        <taxon>Eurotatoria</taxon>
        <taxon>Bdelloidea</taxon>
        <taxon>Philodinida</taxon>
        <taxon>Philodinidae</taxon>
        <taxon>Rotaria</taxon>
    </lineage>
</organism>
<evidence type="ECO:0000256" key="9">
    <source>
        <dbReference type="SAM" id="Coils"/>
    </source>
</evidence>
<evidence type="ECO:0000256" key="2">
    <source>
        <dbReference type="ARBA" id="ARBA00022443"/>
    </source>
</evidence>
<dbReference type="PANTHER" id="PTHR24131:SF10">
    <property type="entry name" value="ANKYRIN-REPEAT, SH3-DOMAIN, AND PROLINE-RICH-REGION CONTAINING PROTEIN, ISOFORM B"/>
    <property type="match status" value="1"/>
</dbReference>
<evidence type="ECO:0000313" key="12">
    <source>
        <dbReference type="EMBL" id="CAF0766210.1"/>
    </source>
</evidence>
<dbReference type="GO" id="GO:0006915">
    <property type="term" value="P:apoptotic process"/>
    <property type="evidence" value="ECO:0007669"/>
    <property type="project" value="UniProtKB-KW"/>
</dbReference>
<keyword evidence="5 7" id="KW-0040">ANK repeat</keyword>
<feature type="repeat" description="ANK" evidence="7">
    <location>
        <begin position="677"/>
        <end position="709"/>
    </location>
</feature>
<keyword evidence="3" id="KW-0053">Apoptosis</keyword>
<evidence type="ECO:0000256" key="10">
    <source>
        <dbReference type="SAM" id="MobiDB-lite"/>
    </source>
</evidence>
<evidence type="ECO:0000259" key="11">
    <source>
        <dbReference type="PROSITE" id="PS50002"/>
    </source>
</evidence>
<dbReference type="PROSITE" id="PS50297">
    <property type="entry name" value="ANK_REP_REGION"/>
    <property type="match status" value="2"/>
</dbReference>
<dbReference type="PROSITE" id="PS50002">
    <property type="entry name" value="SH3"/>
    <property type="match status" value="1"/>
</dbReference>
<protein>
    <recommendedName>
        <fullName evidence="11">SH3 domain-containing protein</fullName>
    </recommendedName>
</protein>
<accession>A0A813QF79</accession>
<evidence type="ECO:0000256" key="3">
    <source>
        <dbReference type="ARBA" id="ARBA00022703"/>
    </source>
</evidence>
<evidence type="ECO:0000256" key="1">
    <source>
        <dbReference type="ARBA" id="ARBA00004123"/>
    </source>
</evidence>
<dbReference type="Pfam" id="PF00018">
    <property type="entry name" value="SH3_1"/>
    <property type="match status" value="1"/>
</dbReference>
<comment type="caution">
    <text evidence="12">The sequence shown here is derived from an EMBL/GenBank/DDBJ whole genome shotgun (WGS) entry which is preliminary data.</text>
</comment>
<evidence type="ECO:0000256" key="6">
    <source>
        <dbReference type="ARBA" id="ARBA00023242"/>
    </source>
</evidence>
<keyword evidence="13" id="KW-1185">Reference proteome</keyword>
<feature type="repeat" description="ANK" evidence="7">
    <location>
        <begin position="644"/>
        <end position="676"/>
    </location>
</feature>
<dbReference type="Gene3D" id="1.25.40.20">
    <property type="entry name" value="Ankyrin repeat-containing domain"/>
    <property type="match status" value="1"/>
</dbReference>
<feature type="coiled-coil region" evidence="9">
    <location>
        <begin position="199"/>
        <end position="324"/>
    </location>
</feature>